<feature type="transmembrane region" description="Helical" evidence="1">
    <location>
        <begin position="36"/>
        <end position="57"/>
    </location>
</feature>
<feature type="transmembrane region" description="Helical" evidence="1">
    <location>
        <begin position="239"/>
        <end position="259"/>
    </location>
</feature>
<feature type="transmembrane region" description="Helical" evidence="1">
    <location>
        <begin position="96"/>
        <end position="118"/>
    </location>
</feature>
<sequence>MQVIHTVWPYLALMLLIAGLFPAIERRYGWKLFSVLPPIVLTYLFVTALAVSGLWQVNAEIKAAQSTLVTHLVPALLFLLMINCDLRAIWRLGPRVLGVFACTSLSLFMAFIATYLLYRHWLPGDAWQPLAALSGSWVGGSANMIAVKQAIGMSDTYLAMSLLTDALGYSMWVVVLFSVARLAPAFNRWTRAISSGDIPLAPVKTKAPTTYDSVLLWLGMALAAAALAAWLAGWLPVSGMVSATTWTILLATGFGLVAAHTPLAEFPGASTISSAMLISVVAVLASQSNFQGIAAAPLYLLCGVTVIAIHAVLLVGFAKLFRFDLYLCGISSLAHIGGVAATPILAASYSAALVPVGILLALLGYILGTGFGLVVATVLSALAGP</sequence>
<organism evidence="2 3">
    <name type="scientific">Rhodanobacter thiooxydans</name>
    <dbReference type="NCBI Taxonomy" id="416169"/>
    <lineage>
        <taxon>Bacteria</taxon>
        <taxon>Pseudomonadati</taxon>
        <taxon>Pseudomonadota</taxon>
        <taxon>Gammaproteobacteria</taxon>
        <taxon>Lysobacterales</taxon>
        <taxon>Rhodanobacteraceae</taxon>
        <taxon>Rhodanobacter</taxon>
    </lineage>
</organism>
<feature type="transmembrane region" description="Helical" evidence="1">
    <location>
        <begin position="358"/>
        <end position="383"/>
    </location>
</feature>
<evidence type="ECO:0000313" key="2">
    <source>
        <dbReference type="EMBL" id="KZC24434.1"/>
    </source>
</evidence>
<feature type="transmembrane region" description="Helical" evidence="1">
    <location>
        <begin position="266"/>
        <end position="286"/>
    </location>
</feature>
<feature type="transmembrane region" description="Helical" evidence="1">
    <location>
        <begin position="63"/>
        <end position="84"/>
    </location>
</feature>
<keyword evidence="1" id="KW-0812">Transmembrane</keyword>
<feature type="transmembrane region" description="Helical" evidence="1">
    <location>
        <begin position="325"/>
        <end position="346"/>
    </location>
</feature>
<dbReference type="PANTHER" id="PTHR34289:SF8">
    <property type="entry name" value="DUF819 DOMAIN-CONTAINING PROTEIN"/>
    <property type="match status" value="1"/>
</dbReference>
<comment type="caution">
    <text evidence="2">The sequence shown here is derived from an EMBL/GenBank/DDBJ whole genome shotgun (WGS) entry which is preliminary data.</text>
</comment>
<evidence type="ECO:0008006" key="4">
    <source>
        <dbReference type="Google" id="ProtNLM"/>
    </source>
</evidence>
<feature type="transmembrane region" description="Helical" evidence="1">
    <location>
        <begin position="166"/>
        <end position="183"/>
    </location>
</feature>
<gene>
    <name evidence="2" type="ORF">RHOFW104T7_08545</name>
</gene>
<keyword evidence="1" id="KW-0472">Membrane</keyword>
<dbReference type="EMBL" id="LVJS01000027">
    <property type="protein sequence ID" value="KZC24434.1"/>
    <property type="molecule type" value="Genomic_DNA"/>
</dbReference>
<accession>A0A154QJT9</accession>
<dbReference type="STRING" id="416169.RHOFW104T7_08545"/>
<dbReference type="InterPro" id="IPR008537">
    <property type="entry name" value="DUF819"/>
</dbReference>
<proteinExistence type="predicted"/>
<name>A0A154QJT9_9GAMM</name>
<protein>
    <recommendedName>
        <fullName evidence="4">DUF819 domain-containing protein</fullName>
    </recommendedName>
</protein>
<feature type="transmembrane region" description="Helical" evidence="1">
    <location>
        <begin position="214"/>
        <end position="233"/>
    </location>
</feature>
<reference evidence="2 3" key="1">
    <citation type="journal article" date="2016" name="MBio">
        <title>Lateral Gene Transfer in a Heavy Metal-Contaminated-Groundwater Microbial Community.</title>
        <authorList>
            <person name="Hemme C.L."/>
            <person name="Green S.J."/>
            <person name="Rishishwar L."/>
            <person name="Prakash O."/>
            <person name="Pettenato A."/>
            <person name="Chakraborty R."/>
            <person name="Deutschbauer A.M."/>
            <person name="Van Nostrand J.D."/>
            <person name="Wu L."/>
            <person name="He Z."/>
            <person name="Jordan I.K."/>
            <person name="Hazen T.C."/>
            <person name="Arkin A.P."/>
            <person name="Kostka J.E."/>
            <person name="Zhou J."/>
        </authorList>
    </citation>
    <scope>NUCLEOTIDE SEQUENCE [LARGE SCALE GENOMIC DNA]</scope>
    <source>
        <strain evidence="2 3">FW104-T7</strain>
    </source>
</reference>
<keyword evidence="1" id="KW-1133">Transmembrane helix</keyword>
<keyword evidence="3" id="KW-1185">Reference proteome</keyword>
<dbReference type="eggNOG" id="COG5505">
    <property type="taxonomic scope" value="Bacteria"/>
</dbReference>
<dbReference type="Proteomes" id="UP000076131">
    <property type="component" value="Unassembled WGS sequence"/>
</dbReference>
<dbReference type="PANTHER" id="PTHR34289">
    <property type="entry name" value="PROTEIN, PUTATIVE (DUF819)-RELATED"/>
    <property type="match status" value="1"/>
</dbReference>
<feature type="transmembrane region" description="Helical" evidence="1">
    <location>
        <begin position="298"/>
        <end position="318"/>
    </location>
</feature>
<feature type="transmembrane region" description="Helical" evidence="1">
    <location>
        <begin position="6"/>
        <end position="24"/>
    </location>
</feature>
<evidence type="ECO:0000256" key="1">
    <source>
        <dbReference type="SAM" id="Phobius"/>
    </source>
</evidence>
<evidence type="ECO:0000313" key="3">
    <source>
        <dbReference type="Proteomes" id="UP000076131"/>
    </source>
</evidence>
<dbReference type="AlphaFoldDB" id="A0A154QJT9"/>
<dbReference type="RefSeq" id="WP_008435134.1">
    <property type="nucleotide sequence ID" value="NZ_LVJS01000027.1"/>
</dbReference>
<dbReference type="Pfam" id="PF05684">
    <property type="entry name" value="DUF819"/>
    <property type="match status" value="1"/>
</dbReference>